<dbReference type="SMART" id="SM00543">
    <property type="entry name" value="MIF4G"/>
    <property type="match status" value="1"/>
</dbReference>
<evidence type="ECO:0000256" key="7">
    <source>
        <dbReference type="ARBA" id="ARBA00022917"/>
    </source>
</evidence>
<feature type="region of interest" description="Disordered" evidence="8">
    <location>
        <begin position="545"/>
        <end position="926"/>
    </location>
</feature>
<keyword evidence="11" id="KW-1185">Reference proteome</keyword>
<feature type="compositionally biased region" description="Low complexity" evidence="8">
    <location>
        <begin position="52"/>
        <end position="67"/>
    </location>
</feature>
<feature type="compositionally biased region" description="Low complexity" evidence="8">
    <location>
        <begin position="17"/>
        <end position="33"/>
    </location>
</feature>
<dbReference type="HOGENOM" id="CLU_003998_0_0_1"/>
<feature type="region of interest" description="Disordered" evidence="8">
    <location>
        <begin position="1152"/>
        <end position="1171"/>
    </location>
</feature>
<dbReference type="InterPro" id="IPR022745">
    <property type="entry name" value="eIF4G1_eIF4E-bd"/>
</dbReference>
<feature type="compositionally biased region" description="Basic residues" evidence="8">
    <location>
        <begin position="399"/>
        <end position="408"/>
    </location>
</feature>
<evidence type="ECO:0000256" key="8">
    <source>
        <dbReference type="SAM" id="MobiDB-lite"/>
    </source>
</evidence>
<keyword evidence="7" id="KW-0648">Protein biosynthesis</keyword>
<feature type="compositionally biased region" description="Pro residues" evidence="8">
    <location>
        <begin position="255"/>
        <end position="269"/>
    </location>
</feature>
<dbReference type="GO" id="GO:0010494">
    <property type="term" value="C:cytoplasmic stress granule"/>
    <property type="evidence" value="ECO:0007669"/>
    <property type="project" value="UniProtKB-ARBA"/>
</dbReference>
<dbReference type="PANTHER" id="PTHR23253">
    <property type="entry name" value="EUKARYOTIC TRANSLATION INITIATION FACTOR 4 GAMMA"/>
    <property type="match status" value="1"/>
</dbReference>
<feature type="compositionally biased region" description="Basic and acidic residues" evidence="8">
    <location>
        <begin position="787"/>
        <end position="855"/>
    </location>
</feature>
<feature type="compositionally biased region" description="Polar residues" evidence="8">
    <location>
        <begin position="131"/>
        <end position="140"/>
    </location>
</feature>
<feature type="compositionally biased region" description="Low complexity" evidence="8">
    <location>
        <begin position="448"/>
        <end position="463"/>
    </location>
</feature>
<dbReference type="Proteomes" id="UP000028545">
    <property type="component" value="Unassembled WGS sequence"/>
</dbReference>
<dbReference type="InterPro" id="IPR036211">
    <property type="entry name" value="eIF4G_eIF4E-bd_sf"/>
</dbReference>
<dbReference type="SUPFAM" id="SSF48371">
    <property type="entry name" value="ARM repeat"/>
    <property type="match status" value="1"/>
</dbReference>
<accession>A0A084GHP7</accession>
<feature type="region of interest" description="Disordered" evidence="8">
    <location>
        <begin position="1440"/>
        <end position="1581"/>
    </location>
</feature>
<feature type="compositionally biased region" description="Acidic residues" evidence="8">
    <location>
        <begin position="777"/>
        <end position="786"/>
    </location>
</feature>
<dbReference type="OrthoDB" id="514777at2759"/>
<keyword evidence="4 10" id="KW-0396">Initiation factor</keyword>
<evidence type="ECO:0000256" key="6">
    <source>
        <dbReference type="ARBA" id="ARBA00022884"/>
    </source>
</evidence>
<feature type="compositionally biased region" description="Polar residues" evidence="8">
    <location>
        <begin position="1468"/>
        <end position="1479"/>
    </location>
</feature>
<feature type="compositionally biased region" description="Polar residues" evidence="8">
    <location>
        <begin position="583"/>
        <end position="592"/>
    </location>
</feature>
<keyword evidence="5" id="KW-0597">Phosphoprotein</keyword>
<feature type="compositionally biased region" description="Pro residues" evidence="8">
    <location>
        <begin position="545"/>
        <end position="556"/>
    </location>
</feature>
<feature type="compositionally biased region" description="Basic and acidic residues" evidence="8">
    <location>
        <begin position="671"/>
        <end position="684"/>
    </location>
</feature>
<feature type="compositionally biased region" description="Low complexity" evidence="8">
    <location>
        <begin position="632"/>
        <end position="652"/>
    </location>
</feature>
<keyword evidence="6" id="KW-0694">RNA-binding</keyword>
<feature type="compositionally biased region" description="Polar residues" evidence="8">
    <location>
        <begin position="213"/>
        <end position="230"/>
    </location>
</feature>
<evidence type="ECO:0000256" key="5">
    <source>
        <dbReference type="ARBA" id="ARBA00022553"/>
    </source>
</evidence>
<comment type="similarity">
    <text evidence="2">Belongs to the eukaryotic initiation factor 4G family.</text>
</comment>
<dbReference type="VEuPathDB" id="FungiDB:SAPIO_CDS0180"/>
<protein>
    <submittedName>
        <fullName evidence="10">Putative Eukaryotic translation initiation factor subunit eIF-4F</fullName>
    </submittedName>
</protein>
<feature type="compositionally biased region" description="Gly residues" evidence="8">
    <location>
        <begin position="1041"/>
        <end position="1051"/>
    </location>
</feature>
<evidence type="ECO:0000313" key="11">
    <source>
        <dbReference type="Proteomes" id="UP000028545"/>
    </source>
</evidence>
<dbReference type="GO" id="GO:0003729">
    <property type="term" value="F:mRNA binding"/>
    <property type="evidence" value="ECO:0007669"/>
    <property type="project" value="TreeGrafter"/>
</dbReference>
<feature type="compositionally biased region" description="Polar residues" evidence="8">
    <location>
        <begin position="1529"/>
        <end position="1549"/>
    </location>
</feature>
<dbReference type="RefSeq" id="XP_016646658.1">
    <property type="nucleotide sequence ID" value="XM_016783025.1"/>
</dbReference>
<dbReference type="Pfam" id="PF02854">
    <property type="entry name" value="MIF4G"/>
    <property type="match status" value="1"/>
</dbReference>
<dbReference type="SUPFAM" id="SSF101489">
    <property type="entry name" value="Eukaryotic initiation factor 4f subunit eIF4g, eIF4e-binding domain"/>
    <property type="match status" value="1"/>
</dbReference>
<feature type="compositionally biased region" description="Basic and acidic residues" evidence="8">
    <location>
        <begin position="375"/>
        <end position="387"/>
    </location>
</feature>
<feature type="region of interest" description="Disordered" evidence="8">
    <location>
        <begin position="1"/>
        <end position="484"/>
    </location>
</feature>
<evidence type="ECO:0000313" key="10">
    <source>
        <dbReference type="EMBL" id="KEZ46859.1"/>
    </source>
</evidence>
<dbReference type="EMBL" id="JOWA01000011">
    <property type="protein sequence ID" value="KEZ46859.1"/>
    <property type="molecule type" value="Genomic_DNA"/>
</dbReference>
<dbReference type="KEGG" id="sapo:SAPIO_CDS0180"/>
<feature type="compositionally biased region" description="Low complexity" evidence="8">
    <location>
        <begin position="348"/>
        <end position="365"/>
    </location>
</feature>
<feature type="compositionally biased region" description="Polar residues" evidence="8">
    <location>
        <begin position="1"/>
        <end position="16"/>
    </location>
</feature>
<name>A0A084GHP7_PSEDA</name>
<feature type="compositionally biased region" description="Polar residues" evidence="8">
    <location>
        <begin position="1099"/>
        <end position="1143"/>
    </location>
</feature>
<proteinExistence type="inferred from homology"/>
<dbReference type="Pfam" id="PF12152">
    <property type="entry name" value="eIF_4G1"/>
    <property type="match status" value="1"/>
</dbReference>
<feature type="region of interest" description="Disordered" evidence="8">
    <location>
        <begin position="1019"/>
        <end position="1146"/>
    </location>
</feature>
<feature type="domain" description="MIF4G" evidence="9">
    <location>
        <begin position="1178"/>
        <end position="1416"/>
    </location>
</feature>
<evidence type="ECO:0000256" key="3">
    <source>
        <dbReference type="ARBA" id="ARBA00022490"/>
    </source>
</evidence>
<comment type="caution">
    <text evidence="10">The sequence shown here is derived from an EMBL/GenBank/DDBJ whole genome shotgun (WGS) entry which is preliminary data.</text>
</comment>
<dbReference type="PANTHER" id="PTHR23253:SF9">
    <property type="entry name" value="EUKARYOTIC TRANSLATION INITIATION FACTOR 4 GAMMA 2"/>
    <property type="match status" value="1"/>
</dbReference>
<dbReference type="InterPro" id="IPR016024">
    <property type="entry name" value="ARM-type_fold"/>
</dbReference>
<feature type="compositionally biased region" description="Gly residues" evidence="8">
    <location>
        <begin position="1516"/>
        <end position="1525"/>
    </location>
</feature>
<dbReference type="GeneID" id="27718332"/>
<gene>
    <name evidence="10" type="ORF">SAPIO_CDS0180</name>
</gene>
<sequence length="1581" mass="167466">MTSTATPQNSTQATNTAAPSYASAASASKKPAAGPNTLVASGSHPAPVVVGSSATSNAKPASASPANGRPTIPPAVPVVHGSSAVNGGAADHARKPSVTISANGPPSYGANGGPVGGPKNIQFGFRDSPVVSHSTPQLGASSPIPIPGGGNPRVASPAQSPSPIPQPAASGGRPPAGLQSGDVKPSFGSFNNDPERHMRASIPPNNPALHNQPLHTRQGSNISMASTGDMGNQGMPGPNRGGYHHGGRGRGFNPNNPPYNPQAGYPPPNSYRNGHGQGRNSMPPAFQPQPPPRGYANSPQPTRGSPALMPSNPNTPNMAPAMPVQTPPQFYAPPMGGQPVHNPPPPISYASSSISFVSSSSSTHSQTRGARKYAKSFDWDKRPETESSWRGSPPGSPPHAKRFQRSSKRGGNSYSRSAVYPDLYRPPPVAYRRNNGVDSRYVSEQLPQQKQQQKQQYQYQRQQPHPAQVPRGQQILPHPLDIDLSPETENFEKIQQVLTQRKQNMPGPYVYTQPGAVNQYPGPMAHMGYGNYAMPYPGQTGSPAFGPPYGAPPFHPAGPAAMSRTPSTSEKPNLGVGPGNQPVVVSSPQISHAQGKPPVVSGSGNLARQSKRSAALVIKRPDGEVVDVANIKSSSPAPTSRTPPVVSSTATPPTKPSTPAHARTESAAPPKTKEEVQEELRTKIAEATAQASRTSDAKAEEAAAKAEAEAKAKAEAEAKAKKEAEEKAKAEAEKKAKEEAEKKAKEEAEAKAKKEAEEKAKAEAEAEAEKKKKEAEAAAETEEDEMERIIREMEEADRLREAEEEEHRKKAEAAKAEAKKKADADRASQAAENDRKLREAEREMERLEEEKERRAKQGAGSGKSVAELLSQARSGNLPAEESPKLDAVTDKLASMSLGAASSDSKPPTPTSATGKGPDKQQRKPAALNLSLNTKPVEAPQPSAALQSLKTSRFLTIKEAHDPSIYAGSSIASPNPAVNAAVGKRGQAFKYDAAFLLQFQNVFTEQPSLEFQSQVKSLIGDSDGAKSTTSRAPAGSRSSTRGGAGGGGGGGFPTPVPIGSFRTSGPGGPGIPSQGRASMPGMPGGFRGSFPGSLMAGGRQPSNPSMGPNSPRQGSTRRQGSHRQQGFSQKEAQNAKTMPLTQGQELKPITVSASGWKPTSIGKGAQASATGHLEPELVQRKVKAALNKMTPENFDRISDQILTIANQSKNENDGRTLRQVIQLTFEKATDEPHFSTTYAKFCKRMLDQMSPEIKDDTIKDKHGNVVSGGNLFRKYLLNRCQEEYEKGWSVPEKAGESKVHGAELLSDEYYEAAAVKRRGLGLVRFIGELFKLGMLTERIIHGCVHGLVDYKDEPKEAEIESLCFLLRTVGAQLDASEKGKPMMDAYFKRIQGMIDLPDLENRLKFMLMDVRDLREEGWKSAEANKGPKTLEEVRADAEKLAAAKAAEAARSQRGGGGPRPPMGRGDARSFSSGYGQTTNVVGMDDLKRLKSNSRLPSSGVTLGPHSMLSSRSNSGRRPGGPGGVLGRSGDNSGMSSRTGTPPTRESSNTFGLLATMDSENPVSPPSTSASPALSKVVPDKKP</sequence>
<evidence type="ECO:0000256" key="1">
    <source>
        <dbReference type="ARBA" id="ARBA00004496"/>
    </source>
</evidence>
<feature type="compositionally biased region" description="Low complexity" evidence="8">
    <location>
        <begin position="1026"/>
        <end position="1040"/>
    </location>
</feature>
<dbReference type="Gene3D" id="1.25.40.180">
    <property type="match status" value="1"/>
</dbReference>
<feature type="compositionally biased region" description="Basic and acidic residues" evidence="8">
    <location>
        <begin position="695"/>
        <end position="776"/>
    </location>
</feature>
<dbReference type="GO" id="GO:0016281">
    <property type="term" value="C:eukaryotic translation initiation factor 4F complex"/>
    <property type="evidence" value="ECO:0007669"/>
    <property type="project" value="TreeGrafter"/>
</dbReference>
<feature type="compositionally biased region" description="Polar residues" evidence="8">
    <location>
        <begin position="899"/>
        <end position="913"/>
    </location>
</feature>
<evidence type="ECO:0000256" key="4">
    <source>
        <dbReference type="ARBA" id="ARBA00022540"/>
    </source>
</evidence>
<dbReference type="GO" id="GO:0003743">
    <property type="term" value="F:translation initiation factor activity"/>
    <property type="evidence" value="ECO:0007669"/>
    <property type="project" value="UniProtKB-KW"/>
</dbReference>
<comment type="subcellular location">
    <subcellularLocation>
        <location evidence="1">Cytoplasm</location>
    </subcellularLocation>
</comment>
<feature type="compositionally biased region" description="Low complexity" evidence="8">
    <location>
        <begin position="309"/>
        <end position="323"/>
    </location>
</feature>
<evidence type="ECO:0000256" key="2">
    <source>
        <dbReference type="ARBA" id="ARBA00005775"/>
    </source>
</evidence>
<keyword evidence="3" id="KW-0963">Cytoplasm</keyword>
<dbReference type="Gene3D" id="1.20.970.30">
    <property type="entry name" value="eIF4G, eIF4E-binding domain"/>
    <property type="match status" value="1"/>
</dbReference>
<dbReference type="InterPro" id="IPR003890">
    <property type="entry name" value="MIF4G-like_typ-3"/>
</dbReference>
<organism evidence="10 11">
    <name type="scientific">Pseudallescheria apiosperma</name>
    <name type="common">Scedosporium apiospermum</name>
    <dbReference type="NCBI Taxonomy" id="563466"/>
    <lineage>
        <taxon>Eukaryota</taxon>
        <taxon>Fungi</taxon>
        <taxon>Dikarya</taxon>
        <taxon>Ascomycota</taxon>
        <taxon>Pezizomycotina</taxon>
        <taxon>Sordariomycetes</taxon>
        <taxon>Hypocreomycetidae</taxon>
        <taxon>Microascales</taxon>
        <taxon>Microascaceae</taxon>
        <taxon>Scedosporium</taxon>
    </lineage>
</organism>
<dbReference type="OMA" id="PRGGPNM"/>
<dbReference type="FunFam" id="1.25.40.180:FF:000020">
    <property type="entry name" value="Eukaryotic translation initiation factor subunit"/>
    <property type="match status" value="1"/>
</dbReference>
<reference evidence="10 11" key="1">
    <citation type="journal article" date="2014" name="Genome Announc.">
        <title>Draft genome sequence of the pathogenic fungus Scedosporium apiospermum.</title>
        <authorList>
            <person name="Vandeputte P."/>
            <person name="Ghamrawi S."/>
            <person name="Rechenmann M."/>
            <person name="Iltis A."/>
            <person name="Giraud S."/>
            <person name="Fleury M."/>
            <person name="Thornton C."/>
            <person name="Delhaes L."/>
            <person name="Meyer W."/>
            <person name="Papon N."/>
            <person name="Bouchara J.P."/>
        </authorList>
    </citation>
    <scope>NUCLEOTIDE SEQUENCE [LARGE SCALE GENOMIC DNA]</scope>
    <source>
        <strain evidence="10 11">IHEM 14462</strain>
    </source>
</reference>
<feature type="compositionally biased region" description="Low complexity" evidence="8">
    <location>
        <begin position="1564"/>
        <end position="1573"/>
    </location>
</feature>
<evidence type="ECO:0000259" key="9">
    <source>
        <dbReference type="SMART" id="SM00543"/>
    </source>
</evidence>